<dbReference type="SUPFAM" id="SSF54909">
    <property type="entry name" value="Dimeric alpha+beta barrel"/>
    <property type="match status" value="1"/>
</dbReference>
<name>A0ABQ5W7K0_9HYPH</name>
<proteinExistence type="inferred from homology"/>
<dbReference type="PANTHER" id="PTHR35174">
    <property type="entry name" value="BLL7171 PROTEIN-RELATED"/>
    <property type="match status" value="1"/>
</dbReference>
<evidence type="ECO:0000256" key="1">
    <source>
        <dbReference type="ARBA" id="ARBA00007689"/>
    </source>
</evidence>
<reference evidence="4" key="1">
    <citation type="journal article" date="2019" name="Int. J. Syst. Evol. Microbiol.">
        <title>The Global Catalogue of Microorganisms (GCM) 10K type strain sequencing project: providing services to taxonomists for standard genome sequencing and annotation.</title>
        <authorList>
            <consortium name="The Broad Institute Genomics Platform"/>
            <consortium name="The Broad Institute Genome Sequencing Center for Infectious Disease"/>
            <person name="Wu L."/>
            <person name="Ma J."/>
        </authorList>
    </citation>
    <scope>NUCLEOTIDE SEQUENCE [LARGE SCALE GENOMIC DNA]</scope>
    <source>
        <strain evidence="4">NBRC 112416</strain>
    </source>
</reference>
<evidence type="ECO:0000313" key="3">
    <source>
        <dbReference type="EMBL" id="GLQ56075.1"/>
    </source>
</evidence>
<evidence type="ECO:0000259" key="2">
    <source>
        <dbReference type="Pfam" id="PF03795"/>
    </source>
</evidence>
<gene>
    <name evidence="3" type="ORF">GCM10010862_33340</name>
</gene>
<dbReference type="Gene3D" id="3.30.70.1060">
    <property type="entry name" value="Dimeric alpha+beta barrel"/>
    <property type="match status" value="1"/>
</dbReference>
<protein>
    <recommendedName>
        <fullName evidence="2">YCII-related domain-containing protein</fullName>
    </recommendedName>
</protein>
<comment type="similarity">
    <text evidence="1">Belongs to the YciI family.</text>
</comment>
<dbReference type="InterPro" id="IPR011008">
    <property type="entry name" value="Dimeric_a/b-barrel"/>
</dbReference>
<dbReference type="Pfam" id="PF03795">
    <property type="entry name" value="YCII"/>
    <property type="match status" value="1"/>
</dbReference>
<keyword evidence="4" id="KW-1185">Reference proteome</keyword>
<dbReference type="RefSeq" id="WP_284341491.1">
    <property type="nucleotide sequence ID" value="NZ_BSNS01000016.1"/>
</dbReference>
<sequence>MRYMMLIHNDDEALAAVPQQELYADWGAFNEALAKATGATPGMRLKPASAATTVRMQDGKTDVLDGPYADTREQLAGYFVIDVPSLDEAIAWAQRCPSSKYGAIEIRPIVEQ</sequence>
<dbReference type="Proteomes" id="UP001156691">
    <property type="component" value="Unassembled WGS sequence"/>
</dbReference>
<feature type="domain" description="YCII-related" evidence="2">
    <location>
        <begin position="1"/>
        <end position="111"/>
    </location>
</feature>
<dbReference type="InterPro" id="IPR005545">
    <property type="entry name" value="YCII"/>
</dbReference>
<dbReference type="PANTHER" id="PTHR35174:SF3">
    <property type="entry name" value="BLL7171 PROTEIN"/>
    <property type="match status" value="1"/>
</dbReference>
<comment type="caution">
    <text evidence="3">The sequence shown here is derived from an EMBL/GenBank/DDBJ whole genome shotgun (WGS) entry which is preliminary data.</text>
</comment>
<evidence type="ECO:0000313" key="4">
    <source>
        <dbReference type="Proteomes" id="UP001156691"/>
    </source>
</evidence>
<accession>A0ABQ5W7K0</accession>
<organism evidence="3 4">
    <name type="scientific">Devosia nitrariae</name>
    <dbReference type="NCBI Taxonomy" id="2071872"/>
    <lineage>
        <taxon>Bacteria</taxon>
        <taxon>Pseudomonadati</taxon>
        <taxon>Pseudomonadota</taxon>
        <taxon>Alphaproteobacteria</taxon>
        <taxon>Hyphomicrobiales</taxon>
        <taxon>Devosiaceae</taxon>
        <taxon>Devosia</taxon>
    </lineage>
</organism>
<dbReference type="EMBL" id="BSNS01000016">
    <property type="protein sequence ID" value="GLQ56075.1"/>
    <property type="molecule type" value="Genomic_DNA"/>
</dbReference>